<name>A0ABW0FP40_9CAUL</name>
<keyword evidence="3" id="KW-1185">Reference proteome</keyword>
<dbReference type="RefSeq" id="WP_376866338.1">
    <property type="nucleotide sequence ID" value="NZ_JBHSLF010000010.1"/>
</dbReference>
<proteinExistence type="predicted"/>
<feature type="region of interest" description="Disordered" evidence="1">
    <location>
        <begin position="1"/>
        <end position="20"/>
    </location>
</feature>
<dbReference type="Proteomes" id="UP001596152">
    <property type="component" value="Unassembled WGS sequence"/>
</dbReference>
<evidence type="ECO:0000256" key="1">
    <source>
        <dbReference type="SAM" id="MobiDB-lite"/>
    </source>
</evidence>
<accession>A0ABW0FP40</accession>
<sequence>SCSRTQTPQKAPTRNGGAFVHLGLGCRRPRDPQQPRKVALAIQGERAQDFGIPARGLAMMRVQAAYQ</sequence>
<feature type="non-terminal residue" evidence="2">
    <location>
        <position position="1"/>
    </location>
</feature>
<feature type="compositionally biased region" description="Polar residues" evidence="1">
    <location>
        <begin position="1"/>
        <end position="12"/>
    </location>
</feature>
<protein>
    <submittedName>
        <fullName evidence="2">Uncharacterized protein</fullName>
    </submittedName>
</protein>
<comment type="caution">
    <text evidence="2">The sequence shown here is derived from an EMBL/GenBank/DDBJ whole genome shotgun (WGS) entry which is preliminary data.</text>
</comment>
<gene>
    <name evidence="2" type="ORF">ACFPIE_04685</name>
</gene>
<evidence type="ECO:0000313" key="3">
    <source>
        <dbReference type="Proteomes" id="UP001596152"/>
    </source>
</evidence>
<dbReference type="EMBL" id="JBHSLF010000010">
    <property type="protein sequence ID" value="MFC5343199.1"/>
    <property type="molecule type" value="Genomic_DNA"/>
</dbReference>
<reference evidence="3" key="1">
    <citation type="journal article" date="2019" name="Int. J. Syst. Evol. Microbiol.">
        <title>The Global Catalogue of Microorganisms (GCM) 10K type strain sequencing project: providing services to taxonomists for standard genome sequencing and annotation.</title>
        <authorList>
            <consortium name="The Broad Institute Genomics Platform"/>
            <consortium name="The Broad Institute Genome Sequencing Center for Infectious Disease"/>
            <person name="Wu L."/>
            <person name="Ma J."/>
        </authorList>
    </citation>
    <scope>NUCLEOTIDE SEQUENCE [LARGE SCALE GENOMIC DNA]</scope>
    <source>
        <strain evidence="3">JCM 12125</strain>
    </source>
</reference>
<evidence type="ECO:0000313" key="2">
    <source>
        <dbReference type="EMBL" id="MFC5343199.1"/>
    </source>
</evidence>
<organism evidence="2 3">
    <name type="scientific">Brevundimonas staleyi</name>
    <dbReference type="NCBI Taxonomy" id="74326"/>
    <lineage>
        <taxon>Bacteria</taxon>
        <taxon>Pseudomonadati</taxon>
        <taxon>Pseudomonadota</taxon>
        <taxon>Alphaproteobacteria</taxon>
        <taxon>Caulobacterales</taxon>
        <taxon>Caulobacteraceae</taxon>
        <taxon>Brevundimonas</taxon>
    </lineage>
</organism>